<dbReference type="SMART" id="SM00049">
    <property type="entry name" value="DEP"/>
    <property type="match status" value="1"/>
</dbReference>
<evidence type="ECO:0000313" key="7">
    <source>
        <dbReference type="EMBL" id="PAV20033.1"/>
    </source>
</evidence>
<evidence type="ECO:0000259" key="5">
    <source>
        <dbReference type="PROSITE" id="PS50010"/>
    </source>
</evidence>
<feature type="domain" description="DH" evidence="5">
    <location>
        <begin position="888"/>
        <end position="1079"/>
    </location>
</feature>
<dbReference type="SMART" id="SM00325">
    <property type="entry name" value="RhoGEF"/>
    <property type="match status" value="2"/>
</dbReference>
<dbReference type="Gene3D" id="2.30.29.30">
    <property type="entry name" value="Pleckstrin-homology domain (PH domain)/Phosphotyrosine-binding domain (PTB)"/>
    <property type="match status" value="1"/>
</dbReference>
<dbReference type="SMART" id="SM00233">
    <property type="entry name" value="PH"/>
    <property type="match status" value="1"/>
</dbReference>
<dbReference type="PROSITE" id="PS50219">
    <property type="entry name" value="CNH"/>
    <property type="match status" value="1"/>
</dbReference>
<protein>
    <submittedName>
        <fullName evidence="7">Dbl domain-containing</fullName>
    </submittedName>
</protein>
<comment type="caution">
    <text evidence="7">The sequence shown here is derived from an EMBL/GenBank/DDBJ whole genome shotgun (WGS) entry which is preliminary data.</text>
</comment>
<dbReference type="PANTHER" id="PTHR46572">
    <property type="entry name" value="RHO1 GDP-GTP EXCHANGE PROTEIN 1-RELATED"/>
    <property type="match status" value="1"/>
</dbReference>
<reference evidence="7 8" key="1">
    <citation type="journal article" date="2017" name="Mol. Ecol.">
        <title>Comparative and population genomic landscape of Phellinus noxius: A hypervariable fungus causing root rot in trees.</title>
        <authorList>
            <person name="Chung C.L."/>
            <person name="Lee T.J."/>
            <person name="Akiba M."/>
            <person name="Lee H.H."/>
            <person name="Kuo T.H."/>
            <person name="Liu D."/>
            <person name="Ke H.M."/>
            <person name="Yokoi T."/>
            <person name="Roa M.B."/>
            <person name="Lu M.J."/>
            <person name="Chang Y.Y."/>
            <person name="Ann P.J."/>
            <person name="Tsai J.N."/>
            <person name="Chen C.Y."/>
            <person name="Tzean S.S."/>
            <person name="Ota Y."/>
            <person name="Hattori T."/>
            <person name="Sahashi N."/>
            <person name="Liou R.F."/>
            <person name="Kikuchi T."/>
            <person name="Tsai I.J."/>
        </authorList>
    </citation>
    <scope>NUCLEOTIDE SEQUENCE [LARGE SCALE GENOMIC DNA]</scope>
    <source>
        <strain evidence="7 8">FFPRI411160</strain>
    </source>
</reference>
<dbReference type="EMBL" id="NBII01000004">
    <property type="protein sequence ID" value="PAV20033.1"/>
    <property type="molecule type" value="Genomic_DNA"/>
</dbReference>
<dbReference type="Proteomes" id="UP000217199">
    <property type="component" value="Unassembled WGS sequence"/>
</dbReference>
<feature type="region of interest" description="Disordered" evidence="3">
    <location>
        <begin position="1673"/>
        <end position="1696"/>
    </location>
</feature>
<dbReference type="InterPro" id="IPR052233">
    <property type="entry name" value="Rho-type_GEFs"/>
</dbReference>
<sequence>MASFTSMNNQQKPPTDDELRYLYEQVMRGFERESRSPLDDVRISSGPDDLSAFIDQYRGEDAGSLEPPSYDADRRANTGSPLPPPVPVTEKGTSFTAEPKSPPTGRGTRPLPRPPGANGSSGSSVSSPMSMPEPQPYNHAASPQQSEYTSRTSTSSSGANRRLPSAPEVGSPPYVGEATAQAPSAGGLEGGRIIGLPSNPRPSRPAASPNSSYDPTNSSYGAGKTHPYAVATPIVESSPQLPSPNWSHPDNKTPSVNGSTASGSGLTRSDSGRPKGALAPAVPGQSNSYTRTNFVSSPTSASSTDSYPSPGLNTVTYVQPPDPSKLYQPIGSVFSDPSPSSSSLLDVQNSARLGRSTSTGSNTSSFQSANPISTPATTMYSNANGNPSAVAGPSTSYMTHGAAVDRGGSLSSFQSIGSGGSATSRYDDGSFDVSRVDRLAQRNQQKFVIDDIKRHLALHEGYESEDDFDEVEEEDRFVNLALLSHLAVRLRDKVPRGTHVKGGIPYSHAFTGKDIVTTIQAQIQRELMNMHIPSNDRRLALHLARSLQSQLFFYEVEWGGRVLQDGVEDVYMFLDDQEGGADIRNQEMEELPTGVFTPLTKCYSPSCMDGSPYVCSSFTCPRRRGLLRETSTIAEVSKEPKRKDWAELIDKSILKTLPESEKNRQTIIHKVIDKEELYVQDLDLIETLFIKPLRSADPPVIPPRDLDGFMEDVFHNILDIRDVNRRLLEIMEVRQREQYPIIEKIGDIFILAATDFRDVYADYVGNLPVAEKRLKDETEQNPELRRFLERCLRAPESRRLDLKHFLQRPHEQLQKYPVVLEAILNETVEGNPDADFLSEAVQAIKQLQSVGQLRTFQAAMGKGPTANIEYTQLVSPDVLQAMSKSEISRQNIIFELIQGEMTYVKDLESIGTMYVTPLKNADPPIIPHERLSSFLHDVYHNYQELYHIHRRLLDNLFEIQRDEHPTIRSVTAPLMDTALNCREAYMAYIPNNPIAHYRIEEEMQNNPTFKAFVDAAIKHPDSRRLDMKNFVHRPVARLARYDLLMHSILKHTPPSHEDRENIPQLQEVLKALLKETNTGVKSADERVEIWRYNQNLVFKPGEAIDMDLLDENRSLIYTGKLLRQPDTGFEWSGWTELFVLLFDNYLVMTKPKEKDGITKYHVNRRPIPLDLLTLVNFTDPPQQRSKGILGGLRGGDKTGTPDIPVANGQPAIDATADARSVYPCTIHHNGRLGGLWTVYAESSQARAEWKQKLDEAIVLRKVVTDANKVFEVEILSSDTFLVPSMHATQQNSSWNDESVFTGKVTCSVPFSTSDGRGLVAIGCAEGVWIGLRHDPRSMRRVLHLKMVTQCAMLEDFGIFLVLADKALFAYHIEALVPSSPPNANASRTPQKLNGNKDVQFFTVGTLGGRTLVIYMKKKGLDSVFRVLEPVIGKINEKAKTSGGLSRFGFGNQRSEWFRIFRDFFLPSESFDLIFLKAKIAILCSKGFEIMDLTDFKSVTIPQRDDPRLQSLTKRCESCKPMGMFRSSENEFLLCYDEFGLYVDRHGDPSRTVGTIEWEGTAERVAWHPPYVLLFDSRFIEIRHVETGRLAQIIPGNDIRCIWDGRGSNVPPIGTPGPDGWSDGGPQEARIHAVMQATEQPGSTRGARAVAQQVFQLVPTIPLYLPGSLASPSNSTYFPQSSSPPHSPSMTSRMSWR</sequence>
<proteinExistence type="predicted"/>
<dbReference type="Pfam" id="PF00780">
    <property type="entry name" value="CNH"/>
    <property type="match status" value="1"/>
</dbReference>
<dbReference type="CDD" id="cd00160">
    <property type="entry name" value="RhoGEF"/>
    <property type="match status" value="2"/>
</dbReference>
<keyword evidence="8" id="KW-1185">Reference proteome</keyword>
<dbReference type="InParanoid" id="A0A286UK92"/>
<evidence type="ECO:0000259" key="6">
    <source>
        <dbReference type="PROSITE" id="PS50219"/>
    </source>
</evidence>
<keyword evidence="1" id="KW-0597">Phosphoprotein</keyword>
<dbReference type="Pfam" id="PF00621">
    <property type="entry name" value="RhoGEF"/>
    <property type="match status" value="2"/>
</dbReference>
<dbReference type="InterPro" id="IPR001849">
    <property type="entry name" value="PH_domain"/>
</dbReference>
<dbReference type="GO" id="GO:0035556">
    <property type="term" value="P:intracellular signal transduction"/>
    <property type="evidence" value="ECO:0007669"/>
    <property type="project" value="InterPro"/>
</dbReference>
<dbReference type="SUPFAM" id="SSF48065">
    <property type="entry name" value="DBL homology domain (DH-domain)"/>
    <property type="match status" value="2"/>
</dbReference>
<dbReference type="SUPFAM" id="SSF50729">
    <property type="entry name" value="PH domain-like"/>
    <property type="match status" value="1"/>
</dbReference>
<feature type="compositionally biased region" description="Polar residues" evidence="3">
    <location>
        <begin position="235"/>
        <end position="269"/>
    </location>
</feature>
<dbReference type="OrthoDB" id="2272012at2759"/>
<dbReference type="PROSITE" id="PS50010">
    <property type="entry name" value="DH_2"/>
    <property type="match status" value="2"/>
</dbReference>
<evidence type="ECO:0000256" key="3">
    <source>
        <dbReference type="SAM" id="MobiDB-lite"/>
    </source>
</evidence>
<feature type="domain" description="PH" evidence="4">
    <location>
        <begin position="1114"/>
        <end position="1258"/>
    </location>
</feature>
<feature type="compositionally biased region" description="Polar residues" evidence="3">
    <location>
        <begin position="284"/>
        <end position="295"/>
    </location>
</feature>
<dbReference type="CDD" id="cd04435">
    <property type="entry name" value="DEP_fRom2"/>
    <property type="match status" value="1"/>
</dbReference>
<feature type="region of interest" description="Disordered" evidence="3">
    <location>
        <begin position="30"/>
        <end position="320"/>
    </location>
</feature>
<dbReference type="InterPro" id="IPR000591">
    <property type="entry name" value="DEP_dom"/>
</dbReference>
<name>A0A286UK92_9AGAM</name>
<dbReference type="PROSITE" id="PS50003">
    <property type="entry name" value="PH_DOMAIN"/>
    <property type="match status" value="1"/>
</dbReference>
<keyword evidence="2" id="KW-0344">Guanine-nucleotide releasing factor</keyword>
<dbReference type="InterPro" id="IPR011993">
    <property type="entry name" value="PH-like_dom_sf"/>
</dbReference>
<accession>A0A286UK92</accession>
<evidence type="ECO:0000256" key="2">
    <source>
        <dbReference type="ARBA" id="ARBA00022658"/>
    </source>
</evidence>
<dbReference type="GO" id="GO:0005085">
    <property type="term" value="F:guanyl-nucleotide exchange factor activity"/>
    <property type="evidence" value="ECO:0007669"/>
    <property type="project" value="UniProtKB-KW"/>
</dbReference>
<gene>
    <name evidence="7" type="ORF">PNOK_0496700</name>
</gene>
<feature type="domain" description="CNH" evidence="6">
    <location>
        <begin position="1301"/>
        <end position="1608"/>
    </location>
</feature>
<dbReference type="STRING" id="2282107.A0A286UK92"/>
<organism evidence="7 8">
    <name type="scientific">Pyrrhoderma noxium</name>
    <dbReference type="NCBI Taxonomy" id="2282107"/>
    <lineage>
        <taxon>Eukaryota</taxon>
        <taxon>Fungi</taxon>
        <taxon>Dikarya</taxon>
        <taxon>Basidiomycota</taxon>
        <taxon>Agaricomycotina</taxon>
        <taxon>Agaricomycetes</taxon>
        <taxon>Hymenochaetales</taxon>
        <taxon>Hymenochaetaceae</taxon>
        <taxon>Pyrrhoderma</taxon>
    </lineage>
</organism>
<dbReference type="Pfam" id="PF15405">
    <property type="entry name" value="PH_5"/>
    <property type="match status" value="1"/>
</dbReference>
<feature type="compositionally biased region" description="Low complexity" evidence="3">
    <location>
        <begin position="1678"/>
        <end position="1696"/>
    </location>
</feature>
<evidence type="ECO:0000256" key="1">
    <source>
        <dbReference type="ARBA" id="ARBA00022553"/>
    </source>
</evidence>
<dbReference type="InterPro" id="IPR001180">
    <property type="entry name" value="CNH_dom"/>
</dbReference>
<dbReference type="Gene3D" id="1.20.900.10">
    <property type="entry name" value="Dbl homology (DH) domain"/>
    <property type="match status" value="2"/>
</dbReference>
<evidence type="ECO:0000313" key="8">
    <source>
        <dbReference type="Proteomes" id="UP000217199"/>
    </source>
</evidence>
<feature type="domain" description="DH" evidence="5">
    <location>
        <begin position="663"/>
        <end position="847"/>
    </location>
</feature>
<dbReference type="InterPro" id="IPR041675">
    <property type="entry name" value="PH_5"/>
</dbReference>
<feature type="compositionally biased region" description="Low complexity" evidence="3">
    <location>
        <begin position="103"/>
        <end position="132"/>
    </location>
</feature>
<evidence type="ECO:0000259" key="4">
    <source>
        <dbReference type="PROSITE" id="PS50003"/>
    </source>
</evidence>
<dbReference type="SMART" id="SM00036">
    <property type="entry name" value="CNH"/>
    <property type="match status" value="1"/>
</dbReference>
<dbReference type="InterPro" id="IPR035899">
    <property type="entry name" value="DBL_dom_sf"/>
</dbReference>
<feature type="compositionally biased region" description="Low complexity" evidence="3">
    <location>
        <begin position="296"/>
        <end position="310"/>
    </location>
</feature>
<dbReference type="InterPro" id="IPR000219">
    <property type="entry name" value="DH_dom"/>
</dbReference>
<dbReference type="PANTHER" id="PTHR46572:SF1">
    <property type="entry name" value="RHO1 GUANINE NUCLEOTIDE EXCHANGE FACTOR TUS1"/>
    <property type="match status" value="1"/>
</dbReference>
<feature type="compositionally biased region" description="Basic and acidic residues" evidence="3">
    <location>
        <begin position="30"/>
        <end position="42"/>
    </location>
</feature>